<dbReference type="GO" id="GO:0000785">
    <property type="term" value="C:chromatin"/>
    <property type="evidence" value="ECO:0007669"/>
    <property type="project" value="TreeGrafter"/>
</dbReference>
<keyword evidence="7" id="KW-0862">Zinc</keyword>
<dbReference type="PROSITE" id="PS51466">
    <property type="entry name" value="PINIT"/>
    <property type="match status" value="1"/>
</dbReference>
<dbReference type="UniPathway" id="UPA00886"/>
<evidence type="ECO:0000259" key="11">
    <source>
        <dbReference type="PROSITE" id="PS51466"/>
    </source>
</evidence>
<proteinExistence type="inferred from homology"/>
<feature type="compositionally biased region" description="Polar residues" evidence="9">
    <location>
        <begin position="630"/>
        <end position="646"/>
    </location>
</feature>
<comment type="similarity">
    <text evidence="2">Belongs to the PIAS family.</text>
</comment>
<dbReference type="PANTHER" id="PTHR10782">
    <property type="entry name" value="ZINC FINGER MIZ DOMAIN-CONTAINING PROTEIN"/>
    <property type="match status" value="1"/>
</dbReference>
<evidence type="ECO:0000256" key="2">
    <source>
        <dbReference type="ARBA" id="ARBA00005383"/>
    </source>
</evidence>
<evidence type="ECO:0000313" key="13">
    <source>
        <dbReference type="Proteomes" id="UP000559027"/>
    </source>
</evidence>
<keyword evidence="13" id="KW-1185">Reference proteome</keyword>
<feature type="domain" description="PINIT" evidence="11">
    <location>
        <begin position="148"/>
        <end position="314"/>
    </location>
</feature>
<evidence type="ECO:0000256" key="3">
    <source>
        <dbReference type="ARBA" id="ARBA00022679"/>
    </source>
</evidence>
<feature type="region of interest" description="Disordered" evidence="9">
    <location>
        <begin position="443"/>
        <end position="481"/>
    </location>
</feature>
<dbReference type="Gene3D" id="3.30.40.10">
    <property type="entry name" value="Zinc/RING finger domain, C3HC4 (zinc finger)"/>
    <property type="match status" value="1"/>
</dbReference>
<dbReference type="PANTHER" id="PTHR10782:SF4">
    <property type="entry name" value="TONALLI, ISOFORM E"/>
    <property type="match status" value="1"/>
</dbReference>
<sequence>MASTESWPDFDAIRHNIKLNTVEKLKHILTGLNDECGTHHARSGKKQDLIDRIVSSLDQWYHARAEDKWSKAKAVIAQVKSTGTYSSPHSMASSSTPASNPAIHSLYHANNLVKPSYQASASNTSALPRYDPYAPPRRPTVPLAANTSSSAFQKPQAIRFKESPFFHIEQILSTVVECPESASSTDRRQQHVNFTLSAEQISKLRASGTKYQLRLFCTSSFFYSGHSSFRSTSSTSVPCLVEFPPTCEVRVNNVQLNANLKGLKKKPGTAPPPDITKLARLTATPNKVELVYVNSQQPVQNKKYYMAVMLVEYTGVDQLVEKLKSSSYRKSEDIKQKMAESVNPDDDIVAGPSKMSLKCPLSFLRVVTPCRSSKCVHSQCFDATSWYYMMEQTTTWLCPVCEKQLDHRELIIDGYFDEILKAVPEGVEDVIVEADGEWHTTDNKYGSASWKAKNPVVAPQTPKREESPPPVKLEPEVGSIKLNGQQKTDVSYILLSDDDEDEVQKELSPSRSANRSINSTPQHQTQRKAPNVIDLTLDSDDDEPAPVQSGKRKITETELGPTSPTEPIWKKGRHEIDYQLPSIATLHNSTSSPHFRQPAITSGGRLPPPHTINPGSPPRYPHYPGASAPLYNNSLPIRGSGSTPGSIQLPPLTGLPPHRQSGQPRWP</sequence>
<evidence type="ECO:0000256" key="1">
    <source>
        <dbReference type="ARBA" id="ARBA00004718"/>
    </source>
</evidence>
<evidence type="ECO:0000256" key="4">
    <source>
        <dbReference type="ARBA" id="ARBA00022723"/>
    </source>
</evidence>
<dbReference type="EMBL" id="JAACJO010000007">
    <property type="protein sequence ID" value="KAF5355712.1"/>
    <property type="molecule type" value="Genomic_DNA"/>
</dbReference>
<dbReference type="InterPro" id="IPR038654">
    <property type="entry name" value="PINIT_sf"/>
</dbReference>
<dbReference type="PROSITE" id="PS51044">
    <property type="entry name" value="ZF_SP_RING"/>
    <property type="match status" value="1"/>
</dbReference>
<feature type="compositionally biased region" description="Pro residues" evidence="9">
    <location>
        <begin position="606"/>
        <end position="621"/>
    </location>
</feature>
<dbReference type="InterPro" id="IPR023321">
    <property type="entry name" value="PINIT"/>
</dbReference>
<keyword evidence="6" id="KW-0833">Ubl conjugation pathway</keyword>
<evidence type="ECO:0000313" key="12">
    <source>
        <dbReference type="EMBL" id="KAF5355712.1"/>
    </source>
</evidence>
<comment type="caution">
    <text evidence="12">The sequence shown here is derived from an EMBL/GenBank/DDBJ whole genome shotgun (WGS) entry which is preliminary data.</text>
</comment>
<feature type="region of interest" description="Disordered" evidence="9">
    <location>
        <begin position="496"/>
        <end position="572"/>
    </location>
</feature>
<evidence type="ECO:0000256" key="9">
    <source>
        <dbReference type="SAM" id="MobiDB-lite"/>
    </source>
</evidence>
<evidence type="ECO:0000259" key="10">
    <source>
        <dbReference type="PROSITE" id="PS51044"/>
    </source>
</evidence>
<evidence type="ECO:0000256" key="7">
    <source>
        <dbReference type="ARBA" id="ARBA00022833"/>
    </source>
</evidence>
<name>A0A8H5D8N6_9AGAR</name>
<dbReference type="Proteomes" id="UP000559027">
    <property type="component" value="Unassembled WGS sequence"/>
</dbReference>
<dbReference type="OrthoDB" id="28127at2759"/>
<dbReference type="Pfam" id="PF02891">
    <property type="entry name" value="zf-MIZ"/>
    <property type="match status" value="1"/>
</dbReference>
<dbReference type="GO" id="GO:0008270">
    <property type="term" value="F:zinc ion binding"/>
    <property type="evidence" value="ECO:0007669"/>
    <property type="project" value="UniProtKB-KW"/>
</dbReference>
<evidence type="ECO:0000256" key="6">
    <source>
        <dbReference type="ARBA" id="ARBA00022786"/>
    </source>
</evidence>
<dbReference type="InterPro" id="IPR004181">
    <property type="entry name" value="Znf_MIZ"/>
</dbReference>
<accession>A0A8H5D8N6</accession>
<evidence type="ECO:0000256" key="5">
    <source>
        <dbReference type="ARBA" id="ARBA00022771"/>
    </source>
</evidence>
<gene>
    <name evidence="12" type="ORF">D9756_003722</name>
</gene>
<dbReference type="GO" id="GO:0016925">
    <property type="term" value="P:protein sumoylation"/>
    <property type="evidence" value="ECO:0007669"/>
    <property type="project" value="UniProtKB-UniPathway"/>
</dbReference>
<dbReference type="Pfam" id="PF14324">
    <property type="entry name" value="PINIT"/>
    <property type="match status" value="1"/>
</dbReference>
<keyword evidence="3" id="KW-0808">Transferase</keyword>
<dbReference type="AlphaFoldDB" id="A0A8H5D8N6"/>
<keyword evidence="5 8" id="KW-0863">Zinc-finger</keyword>
<feature type="region of interest" description="Disordered" evidence="9">
    <location>
        <begin position="586"/>
        <end position="667"/>
    </location>
</feature>
<dbReference type="GO" id="GO:0061665">
    <property type="term" value="F:SUMO ligase activity"/>
    <property type="evidence" value="ECO:0007669"/>
    <property type="project" value="TreeGrafter"/>
</dbReference>
<feature type="compositionally biased region" description="Polar residues" evidence="9">
    <location>
        <begin position="507"/>
        <end position="528"/>
    </location>
</feature>
<reference evidence="12 13" key="1">
    <citation type="journal article" date="2020" name="ISME J.">
        <title>Uncovering the hidden diversity of litter-decomposition mechanisms in mushroom-forming fungi.</title>
        <authorList>
            <person name="Floudas D."/>
            <person name="Bentzer J."/>
            <person name="Ahren D."/>
            <person name="Johansson T."/>
            <person name="Persson P."/>
            <person name="Tunlid A."/>
        </authorList>
    </citation>
    <scope>NUCLEOTIDE SEQUENCE [LARGE SCALE GENOMIC DNA]</scope>
    <source>
        <strain evidence="12 13">CBS 146.42</strain>
    </source>
</reference>
<dbReference type="InterPro" id="IPR013083">
    <property type="entry name" value="Znf_RING/FYVE/PHD"/>
</dbReference>
<evidence type="ECO:0000256" key="8">
    <source>
        <dbReference type="PROSITE-ProRule" id="PRU00452"/>
    </source>
</evidence>
<organism evidence="12 13">
    <name type="scientific">Leucocoprinus leucothites</name>
    <dbReference type="NCBI Taxonomy" id="201217"/>
    <lineage>
        <taxon>Eukaryota</taxon>
        <taxon>Fungi</taxon>
        <taxon>Dikarya</taxon>
        <taxon>Basidiomycota</taxon>
        <taxon>Agaricomycotina</taxon>
        <taxon>Agaricomycetes</taxon>
        <taxon>Agaricomycetidae</taxon>
        <taxon>Agaricales</taxon>
        <taxon>Agaricineae</taxon>
        <taxon>Agaricaceae</taxon>
        <taxon>Leucocoprinus</taxon>
    </lineage>
</organism>
<dbReference type="Gene3D" id="2.60.120.780">
    <property type="entry name" value="PINIT domain"/>
    <property type="match status" value="1"/>
</dbReference>
<protein>
    <submittedName>
        <fullName evidence="12">Uncharacterized protein</fullName>
    </submittedName>
</protein>
<feature type="domain" description="SP-RING-type" evidence="10">
    <location>
        <begin position="344"/>
        <end position="429"/>
    </location>
</feature>
<comment type="pathway">
    <text evidence="1">Protein modification; protein sumoylation.</text>
</comment>
<keyword evidence="4" id="KW-0479">Metal-binding</keyword>